<dbReference type="RefSeq" id="WP_170185722.1">
    <property type="nucleotide sequence ID" value="NZ_BAAAPR010000015.1"/>
</dbReference>
<dbReference type="PROSITE" id="PS51833">
    <property type="entry name" value="HDOD"/>
    <property type="match status" value="1"/>
</dbReference>
<keyword evidence="3" id="KW-1185">Reference proteome</keyword>
<dbReference type="Pfam" id="PF00563">
    <property type="entry name" value="EAL"/>
    <property type="match status" value="1"/>
</dbReference>
<dbReference type="PANTHER" id="PTHR33525:SF4">
    <property type="entry name" value="CYCLIC DI-GMP PHOSPHODIESTERASE CDGJ"/>
    <property type="match status" value="1"/>
</dbReference>
<dbReference type="Gene3D" id="3.20.20.450">
    <property type="entry name" value="EAL domain"/>
    <property type="match status" value="1"/>
</dbReference>
<dbReference type="Gene3D" id="1.10.3210.10">
    <property type="entry name" value="Hypothetical protein af1432"/>
    <property type="match status" value="1"/>
</dbReference>
<accession>A0A542E4V2</accession>
<dbReference type="SUPFAM" id="SSF109604">
    <property type="entry name" value="HD-domain/PDEase-like"/>
    <property type="match status" value="1"/>
</dbReference>
<dbReference type="InterPro" id="IPR013976">
    <property type="entry name" value="HDOD"/>
</dbReference>
<gene>
    <name evidence="2" type="ORF">FB458_3493</name>
</gene>
<dbReference type="InterPro" id="IPR014408">
    <property type="entry name" value="dGMP_Pdiesterase_EAL/HD-GYP"/>
</dbReference>
<reference evidence="2 3" key="1">
    <citation type="submission" date="2019-06" db="EMBL/GenBank/DDBJ databases">
        <title>Sequencing the genomes of 1000 actinobacteria strains.</title>
        <authorList>
            <person name="Klenk H.-P."/>
        </authorList>
    </citation>
    <scope>NUCLEOTIDE SEQUENCE [LARGE SCALE GENOMIC DNA]</scope>
    <source>
        <strain evidence="2 3">DSM 18607</strain>
    </source>
</reference>
<protein>
    <submittedName>
        <fullName evidence="2">EAL and modified HD-GYP domain-containing signal transduction protein</fullName>
    </submittedName>
</protein>
<proteinExistence type="predicted"/>
<organism evidence="2 3">
    <name type="scientific">Lapillicoccus jejuensis</name>
    <dbReference type="NCBI Taxonomy" id="402171"/>
    <lineage>
        <taxon>Bacteria</taxon>
        <taxon>Bacillati</taxon>
        <taxon>Actinomycetota</taxon>
        <taxon>Actinomycetes</taxon>
        <taxon>Micrococcales</taxon>
        <taxon>Intrasporangiaceae</taxon>
        <taxon>Lapillicoccus</taxon>
    </lineage>
</organism>
<dbReference type="InterPro" id="IPR052340">
    <property type="entry name" value="RNase_Y/CdgJ"/>
</dbReference>
<dbReference type="PIRSF" id="PIRSF003180">
    <property type="entry name" value="DiGMPpdiest_YuxH"/>
    <property type="match status" value="1"/>
</dbReference>
<evidence type="ECO:0000313" key="3">
    <source>
        <dbReference type="Proteomes" id="UP000317893"/>
    </source>
</evidence>
<sequence length="423" mass="44933">MATDDGPLPAQAVVGRQAIADRSGATVGYELLFRASGAADAAGDEYEAASMTADVALNAMTIGLDVVTDGSLAFCNIDQSVLTGELPMLFPDPRRVVLEVPSGLGADVEAVDGCRRLVEQGWTLALDGVDGGEDDRSLLELVDVVKVDVGRHTAGELADLAALARDHDTRVLAQRVETAEQHATAYDLGFDLFQGYLVDRPVVVTGRALEPEGLSRLAMASLMLKSDLDVGEVVDLLRTDPSLAVGVLRLASIGRAGETRRRVASLRDAVVLAGTRQIQNWMSVILLRPWRSEGRSRYLDVLVRARSVENLAAGLGLGSRDVAFAAGMLSALDLHLSMSVDQLRQFLDVDETLALAAFGEPVTGARTTPLSHVVRAARDYQLGLAPSPDAPVPVPDLEAAFADAFSWAGTTLQQLDTAQRRSA</sequence>
<name>A0A542E4V2_9MICO</name>
<comment type="caution">
    <text evidence="2">The sequence shown here is derived from an EMBL/GenBank/DDBJ whole genome shotgun (WGS) entry which is preliminary data.</text>
</comment>
<dbReference type="InterPro" id="IPR001633">
    <property type="entry name" value="EAL_dom"/>
</dbReference>
<evidence type="ECO:0000259" key="1">
    <source>
        <dbReference type="PROSITE" id="PS51833"/>
    </source>
</evidence>
<dbReference type="Proteomes" id="UP000317893">
    <property type="component" value="Unassembled WGS sequence"/>
</dbReference>
<dbReference type="PANTHER" id="PTHR33525">
    <property type="match status" value="1"/>
</dbReference>
<dbReference type="Pfam" id="PF08668">
    <property type="entry name" value="HDOD"/>
    <property type="match status" value="1"/>
</dbReference>
<dbReference type="EMBL" id="VFMN01000001">
    <property type="protein sequence ID" value="TQJ10373.1"/>
    <property type="molecule type" value="Genomic_DNA"/>
</dbReference>
<dbReference type="AlphaFoldDB" id="A0A542E4V2"/>
<evidence type="ECO:0000313" key="2">
    <source>
        <dbReference type="EMBL" id="TQJ10373.1"/>
    </source>
</evidence>
<dbReference type="InterPro" id="IPR035919">
    <property type="entry name" value="EAL_sf"/>
</dbReference>
<feature type="domain" description="HDOD" evidence="1">
    <location>
        <begin position="209"/>
        <end position="398"/>
    </location>
</feature>
<dbReference type="SUPFAM" id="SSF141868">
    <property type="entry name" value="EAL domain-like"/>
    <property type="match status" value="1"/>
</dbReference>